<evidence type="ECO:0000256" key="2">
    <source>
        <dbReference type="ARBA" id="ARBA00022448"/>
    </source>
</evidence>
<feature type="domain" description="TonB-dependent receptor plug" evidence="15">
    <location>
        <begin position="54"/>
        <end position="160"/>
    </location>
</feature>
<dbReference type="PROSITE" id="PS52016">
    <property type="entry name" value="TONB_DEPENDENT_REC_3"/>
    <property type="match status" value="1"/>
</dbReference>
<dbReference type="EMBL" id="CP020083">
    <property type="protein sequence ID" value="ASR51477.1"/>
    <property type="molecule type" value="Genomic_DNA"/>
</dbReference>
<evidence type="ECO:0000256" key="12">
    <source>
        <dbReference type="RuleBase" id="RU003357"/>
    </source>
</evidence>
<sequence>MRALLLATTVLAGLIVPGAAWAQDQADTAQTTENQENTGLGEIVVTAQRREESLQRAAVAVSAVTGDDLTKSGITETAGLGRLVPSLVVQPTGGTTSFFLRGVGTNSQNSFAENAVAFNFNGIYVGRPTAPAGVFYDLERVEVVKGPQGTLYGRNATGGAINVIPKKPVLGTFSGEGLFEYGNYDSKKASLALNIPIGDTVALRLAGQIVDRDGYISDGYDDDKGEAFRASLLIEPSDRWSMTLVADYYNQRGKGAGAVLLPEARYTVPPLEDRVSISDPRAQAAVRNLARGIFAPPFCGGPGNFVNSGCVALAGTDGFLDNQFFGVSATVVGDMGFGTLTVIPAYRRSDVNVLTYLPGFAGTIKDVAEQSSLEVRLASNEDQRLRYVLGVFYFGENQVTENFFRQGNISSTRFTPRLSTESIAAFGQLTFDIADTLRLVAGGRYTREDKEQFTSVASGGLPGPVAPPLSAPFTGDLSFEKFTWKAGLEWDAGPASLVYANVATGFKSGGFFVAQPPNNTFAPEELTAFTLGAKNRFFDNKLQLNIEAFYWDYKDQQITFVGGVRTAGGIFAQGSTTVNAGKSRIYGVEFEARFAPSRNDLFNLNVQYLNGKYDRLQTANFSPTGAPVTTGCTTLGSRLANPGVNGARFFDIDCSGNPTVNSPKWAVNLGYERTFELTGDLNLVFGGRGNIESSRFLNSNFRPEERQGSFAMADAYLTLESAGGWNVTGFINNITDEEVLARAGTRPILDFPVATLRPPRTYGVRVGFNF</sequence>
<evidence type="ECO:0000256" key="8">
    <source>
        <dbReference type="ARBA" id="ARBA00023077"/>
    </source>
</evidence>
<evidence type="ECO:0000256" key="6">
    <source>
        <dbReference type="ARBA" id="ARBA00023004"/>
    </source>
</evidence>
<evidence type="ECO:0000256" key="11">
    <source>
        <dbReference type="PROSITE-ProRule" id="PRU01360"/>
    </source>
</evidence>
<dbReference type="InterPro" id="IPR012910">
    <property type="entry name" value="Plug_dom"/>
</dbReference>
<keyword evidence="3 11" id="KW-1134">Transmembrane beta strand</keyword>
<evidence type="ECO:0000256" key="10">
    <source>
        <dbReference type="ARBA" id="ARBA00023237"/>
    </source>
</evidence>
<gene>
    <name evidence="16" type="ORF">B5J99_08370</name>
</gene>
<keyword evidence="9 11" id="KW-0472">Membrane</keyword>
<dbReference type="PANTHER" id="PTHR32552:SF81">
    <property type="entry name" value="TONB-DEPENDENT OUTER MEMBRANE RECEPTOR"/>
    <property type="match status" value="1"/>
</dbReference>
<organism evidence="16 17">
    <name type="scientific">Blastomonas fulva</name>
    <dbReference type="NCBI Taxonomy" id="1550728"/>
    <lineage>
        <taxon>Bacteria</taxon>
        <taxon>Pseudomonadati</taxon>
        <taxon>Pseudomonadota</taxon>
        <taxon>Alphaproteobacteria</taxon>
        <taxon>Sphingomonadales</taxon>
        <taxon>Sphingomonadaceae</taxon>
        <taxon>Blastomonas</taxon>
    </lineage>
</organism>
<evidence type="ECO:0000256" key="3">
    <source>
        <dbReference type="ARBA" id="ARBA00022452"/>
    </source>
</evidence>
<keyword evidence="6" id="KW-0408">Iron</keyword>
<keyword evidence="2 11" id="KW-0813">Transport</keyword>
<keyword evidence="17" id="KW-1185">Reference proteome</keyword>
<dbReference type="SUPFAM" id="SSF56935">
    <property type="entry name" value="Porins"/>
    <property type="match status" value="1"/>
</dbReference>
<dbReference type="Pfam" id="PF07715">
    <property type="entry name" value="Plug"/>
    <property type="match status" value="1"/>
</dbReference>
<keyword evidence="4" id="KW-0410">Iron transport</keyword>
<evidence type="ECO:0000259" key="14">
    <source>
        <dbReference type="Pfam" id="PF00593"/>
    </source>
</evidence>
<dbReference type="InterPro" id="IPR039426">
    <property type="entry name" value="TonB-dep_rcpt-like"/>
</dbReference>
<comment type="subcellular location">
    <subcellularLocation>
        <location evidence="1 11">Cell outer membrane</location>
        <topology evidence="1 11">Multi-pass membrane protein</topology>
    </subcellularLocation>
</comment>
<keyword evidence="7" id="KW-0406">Ion transport</keyword>
<evidence type="ECO:0000256" key="5">
    <source>
        <dbReference type="ARBA" id="ARBA00022692"/>
    </source>
</evidence>
<comment type="similarity">
    <text evidence="11 12">Belongs to the TonB-dependent receptor family.</text>
</comment>
<accession>A0ABM6M698</accession>
<dbReference type="Pfam" id="PF00593">
    <property type="entry name" value="TonB_dep_Rec_b-barrel"/>
    <property type="match status" value="1"/>
</dbReference>
<dbReference type="InterPro" id="IPR000531">
    <property type="entry name" value="Beta-barrel_TonB"/>
</dbReference>
<keyword evidence="5 11" id="KW-0812">Transmembrane</keyword>
<keyword evidence="8 12" id="KW-0798">TonB box</keyword>
<keyword evidence="10 11" id="KW-0998">Cell outer membrane</keyword>
<evidence type="ECO:0000313" key="16">
    <source>
        <dbReference type="EMBL" id="ASR51477.1"/>
    </source>
</evidence>
<dbReference type="InterPro" id="IPR036942">
    <property type="entry name" value="Beta-barrel_TonB_sf"/>
</dbReference>
<evidence type="ECO:0000313" key="17">
    <source>
        <dbReference type="Proteomes" id="UP000258016"/>
    </source>
</evidence>
<evidence type="ECO:0000256" key="9">
    <source>
        <dbReference type="ARBA" id="ARBA00023136"/>
    </source>
</evidence>
<proteinExistence type="inferred from homology"/>
<keyword evidence="16" id="KW-0675">Receptor</keyword>
<evidence type="ECO:0000256" key="7">
    <source>
        <dbReference type="ARBA" id="ARBA00023065"/>
    </source>
</evidence>
<feature type="domain" description="TonB-dependent receptor-like beta-barrel" evidence="14">
    <location>
        <begin position="334"/>
        <end position="734"/>
    </location>
</feature>
<evidence type="ECO:0000256" key="4">
    <source>
        <dbReference type="ARBA" id="ARBA00022496"/>
    </source>
</evidence>
<feature type="chain" id="PRO_5046098799" evidence="13">
    <location>
        <begin position="23"/>
        <end position="770"/>
    </location>
</feature>
<feature type="signal peptide" evidence="13">
    <location>
        <begin position="1"/>
        <end position="22"/>
    </location>
</feature>
<dbReference type="Proteomes" id="UP000258016">
    <property type="component" value="Chromosome"/>
</dbReference>
<keyword evidence="13" id="KW-0732">Signal</keyword>
<evidence type="ECO:0000259" key="15">
    <source>
        <dbReference type="Pfam" id="PF07715"/>
    </source>
</evidence>
<dbReference type="Gene3D" id="2.40.170.20">
    <property type="entry name" value="TonB-dependent receptor, beta-barrel domain"/>
    <property type="match status" value="2"/>
</dbReference>
<protein>
    <submittedName>
        <fullName evidence="16">TonB-dependent receptor</fullName>
    </submittedName>
</protein>
<reference evidence="16 17" key="1">
    <citation type="submission" date="2017-03" db="EMBL/GenBank/DDBJ databases">
        <title>Complete genome sequence of Blastomonas fulva degrading microcsystin LR.</title>
        <authorList>
            <person name="Lee H.-g."/>
            <person name="Jin L."/>
            <person name="oh H.-M."/>
        </authorList>
    </citation>
    <scope>NUCLEOTIDE SEQUENCE [LARGE SCALE GENOMIC DNA]</scope>
    <source>
        <strain evidence="16 17">T2</strain>
    </source>
</reference>
<evidence type="ECO:0000256" key="1">
    <source>
        <dbReference type="ARBA" id="ARBA00004571"/>
    </source>
</evidence>
<name>A0ABM6M698_9SPHN</name>
<dbReference type="PANTHER" id="PTHR32552">
    <property type="entry name" value="FERRICHROME IRON RECEPTOR-RELATED"/>
    <property type="match status" value="1"/>
</dbReference>
<evidence type="ECO:0000256" key="13">
    <source>
        <dbReference type="SAM" id="SignalP"/>
    </source>
</evidence>